<dbReference type="InterPro" id="IPR050789">
    <property type="entry name" value="Diverse_Enzym_Activities"/>
</dbReference>
<gene>
    <name evidence="2" type="ORF">BN869_000009455_1</name>
</gene>
<name>A0A0B7KD67_BIOOC</name>
<dbReference type="EMBL" id="CDPU01000035">
    <property type="protein sequence ID" value="CEO53397.1"/>
    <property type="molecule type" value="Genomic_DNA"/>
</dbReference>
<evidence type="ECO:0000313" key="2">
    <source>
        <dbReference type="EMBL" id="CEO53397.1"/>
    </source>
</evidence>
<dbReference type="Gene3D" id="3.40.710.10">
    <property type="entry name" value="DD-peptidase/beta-lactamase superfamily"/>
    <property type="match status" value="1"/>
</dbReference>
<feature type="domain" description="Beta-lactamase-related" evidence="1">
    <location>
        <begin position="41"/>
        <end position="286"/>
    </location>
</feature>
<dbReference type="SUPFAM" id="SSF56601">
    <property type="entry name" value="beta-lactamase/transpeptidase-like"/>
    <property type="match status" value="1"/>
</dbReference>
<organism evidence="2">
    <name type="scientific">Bionectria ochroleuca</name>
    <name type="common">Gliocladium roseum</name>
    <dbReference type="NCBI Taxonomy" id="29856"/>
    <lineage>
        <taxon>Eukaryota</taxon>
        <taxon>Fungi</taxon>
        <taxon>Dikarya</taxon>
        <taxon>Ascomycota</taxon>
        <taxon>Pezizomycotina</taxon>
        <taxon>Sordariomycetes</taxon>
        <taxon>Hypocreomycetidae</taxon>
        <taxon>Hypocreales</taxon>
        <taxon>Bionectriaceae</taxon>
        <taxon>Clonostachys</taxon>
    </lineage>
</organism>
<proteinExistence type="predicted"/>
<dbReference type="Pfam" id="PF00144">
    <property type="entry name" value="Beta-lactamase"/>
    <property type="match status" value="1"/>
</dbReference>
<dbReference type="PANTHER" id="PTHR43283">
    <property type="entry name" value="BETA-LACTAMASE-RELATED"/>
    <property type="match status" value="1"/>
</dbReference>
<evidence type="ECO:0000259" key="1">
    <source>
        <dbReference type="Pfam" id="PF00144"/>
    </source>
</evidence>
<sequence length="572" mass="63329">MNRLKRALPEDVGVNPSKIEAFLDDAESKGIELHSFMIYWQQSVIAEGWWWPYQQDIPHMLHSATKSFLAVAVGLAIHENYFGLHDKVVSFFPDHALPDGESSKRAQSMTVEHLLTQTSGHGVGQSGGEWRNIEGSWVDKFFSTPLDHEPGSEFVYSSATSFMLSAIITKTTGVPVRDFLEPRLFRPLGIKMLKWDDGPGGVNPGGNGISCLSEDFLKLGILHLQEGMWEGKQILPKAYVKASTTSQRGNPYGYHWWTLPDGAYQARGMFGQYVTVLPNHDAVVMVTGGVPQGAISLKELISQHFPSMFLPSAGLASEGNSPIPLQTRLRHLHLMPPLENEAPKSRLENVISKERFAAKRPNEDGVISFTLDFESGVGYSIFHLHDHRGFHQVLLGKGCGWWPCITSLSGAKLHHGYEFAQSSVVSRGLWTSEDTFEMTLQFNETAFRDVITVTFLNGGTVAKLDRRVNVNSFGRQRPTIWCSTLVRGDELLPSSGLGSGHKITYSIASSTVGELLDNPKTRAILEQEVPGQLLADPRLEKARMYTFEMVGPRVQGMGEDVLARIDAKLAAL</sequence>
<dbReference type="InterPro" id="IPR001466">
    <property type="entry name" value="Beta-lactam-related"/>
</dbReference>
<dbReference type="InterPro" id="IPR012338">
    <property type="entry name" value="Beta-lactam/transpept-like"/>
</dbReference>
<dbReference type="PANTHER" id="PTHR43283:SF7">
    <property type="entry name" value="BETA-LACTAMASE-RELATED DOMAIN-CONTAINING PROTEIN"/>
    <property type="match status" value="1"/>
</dbReference>
<reference evidence="2" key="1">
    <citation type="submission" date="2015-01" db="EMBL/GenBank/DDBJ databases">
        <authorList>
            <person name="Durling Mikael"/>
        </authorList>
    </citation>
    <scope>NUCLEOTIDE SEQUENCE</scope>
</reference>
<accession>A0A0B7KD67</accession>
<protein>
    <recommendedName>
        <fullName evidence="1">Beta-lactamase-related domain-containing protein</fullName>
    </recommendedName>
</protein>
<dbReference type="AlphaFoldDB" id="A0A0B7KD67"/>